<evidence type="ECO:0000259" key="1">
    <source>
        <dbReference type="Pfam" id="PF00144"/>
    </source>
</evidence>
<dbReference type="AlphaFoldDB" id="A0A7U9KUH2"/>
<accession>A0A7U9KUH2</accession>
<proteinExistence type="predicted"/>
<dbReference type="OrthoDB" id="262125at2"/>
<dbReference type="GO" id="GO:0016787">
    <property type="term" value="F:hydrolase activity"/>
    <property type="evidence" value="ECO:0007669"/>
    <property type="project" value="UniProtKB-KW"/>
</dbReference>
<dbReference type="GeneID" id="95620987"/>
<name>A0A7U9KUH2_9ACTN</name>
<keyword evidence="2" id="KW-0378">Hydrolase</keyword>
<dbReference type="Proteomes" id="UP000287830">
    <property type="component" value="Unassembled WGS sequence"/>
</dbReference>
<dbReference type="InterPro" id="IPR050491">
    <property type="entry name" value="AmpC-like"/>
</dbReference>
<gene>
    <name evidence="2" type="ORF">OEIGOIKO_01994</name>
</gene>
<dbReference type="Pfam" id="PF00144">
    <property type="entry name" value="Beta-lactamase"/>
    <property type="match status" value="1"/>
</dbReference>
<comment type="caution">
    <text evidence="2">The sequence shown here is derived from an EMBL/GenBank/DDBJ whole genome shotgun (WGS) entry which is preliminary data.</text>
</comment>
<organism evidence="2 3">
    <name type="scientific">Streptomyces chrestomyceticus JCM 4735</name>
    <dbReference type="NCBI Taxonomy" id="1306181"/>
    <lineage>
        <taxon>Bacteria</taxon>
        <taxon>Bacillati</taxon>
        <taxon>Actinomycetota</taxon>
        <taxon>Actinomycetes</taxon>
        <taxon>Kitasatosporales</taxon>
        <taxon>Streptomycetaceae</taxon>
        <taxon>Streptomyces</taxon>
    </lineage>
</organism>
<dbReference type="PANTHER" id="PTHR46825:SF9">
    <property type="entry name" value="BETA-LACTAMASE-RELATED DOMAIN-CONTAINING PROTEIN"/>
    <property type="match status" value="1"/>
</dbReference>
<dbReference type="SUPFAM" id="SSF56601">
    <property type="entry name" value="beta-lactamase/transpeptidase-like"/>
    <property type="match status" value="1"/>
</dbReference>
<protein>
    <submittedName>
        <fullName evidence="2">Serine hydrolase</fullName>
    </submittedName>
</protein>
<dbReference type="PANTHER" id="PTHR46825">
    <property type="entry name" value="D-ALANYL-D-ALANINE-CARBOXYPEPTIDASE/ENDOPEPTIDASE AMPH"/>
    <property type="match status" value="1"/>
</dbReference>
<dbReference type="RefSeq" id="WP_125044559.1">
    <property type="nucleotide sequence ID" value="NZ_BHZC01000001.1"/>
</dbReference>
<evidence type="ECO:0000313" key="3">
    <source>
        <dbReference type="Proteomes" id="UP000287830"/>
    </source>
</evidence>
<reference evidence="2 3" key="1">
    <citation type="submission" date="2018-11" db="EMBL/GenBank/DDBJ databases">
        <title>Whole genome sequence of Streptomyces chrestomyceticus NBRC 13444(T).</title>
        <authorList>
            <person name="Komaki H."/>
            <person name="Tamura T."/>
        </authorList>
    </citation>
    <scope>NUCLEOTIDE SEQUENCE [LARGE SCALE GENOMIC DNA]</scope>
    <source>
        <strain evidence="2 3">NBRC 13444</strain>
    </source>
</reference>
<dbReference type="EMBL" id="BHZC01000001">
    <property type="protein sequence ID" value="GCD34266.1"/>
    <property type="molecule type" value="Genomic_DNA"/>
</dbReference>
<dbReference type="InterPro" id="IPR012338">
    <property type="entry name" value="Beta-lactam/transpept-like"/>
</dbReference>
<dbReference type="InterPro" id="IPR001466">
    <property type="entry name" value="Beta-lactam-related"/>
</dbReference>
<sequence>MEDRLSRTLAQLAAEHRVPGAQLVVVLEGERHSVAYGVRDTATGAPVTRDTAFPVGSLTKPFTAALAMMLVADGDVDLDEPMRDQLPEFGAGRLVTLRQLLSHTSGLPSDLPEGSERTTDRARWVARHGREADLAHRPGTVFSYSNVGYLVAGRLVEEVTGMDWREALEAVLLDPFGRRPGYVTGPDRGERTVALGHAVQAARDRVVPIPEQDLPEVEMPNGSLALSAEDLAAFAELYFAGCRDPRPLGRATADDMCFDQLAAVRIGPYGMADGWGLGWARYEDGPADDVYGHDGTGDGTSCHLRFDPVCGNAVALTANGSAGAALWQALGPRLRELGLPVGDRPEPGPPAAGEFRAPDGCLGHYANGDTEFAVVRGADGGLLLSFGGQPHAELLCRPDLRFVMRELGGGARSPGRFVTDQDTGRIGHLQITGRLAARIKDEGGPAA</sequence>
<evidence type="ECO:0000313" key="2">
    <source>
        <dbReference type="EMBL" id="GCD34266.1"/>
    </source>
</evidence>
<dbReference type="Gene3D" id="3.40.710.10">
    <property type="entry name" value="DD-peptidase/beta-lactamase superfamily"/>
    <property type="match status" value="1"/>
</dbReference>
<feature type="domain" description="Beta-lactamase-related" evidence="1">
    <location>
        <begin position="6"/>
        <end position="333"/>
    </location>
</feature>